<dbReference type="STRING" id="292563.Cyast_2550"/>
<reference evidence="3" key="1">
    <citation type="journal article" date="2013" name="Proc. Natl. Acad. Sci. U.S.A.">
        <title>Improving the coverage of the cyanobacterial phylum using diversity-driven genome sequencing.</title>
        <authorList>
            <person name="Shih P.M."/>
            <person name="Wu D."/>
            <person name="Latifi A."/>
            <person name="Axen S.D."/>
            <person name="Fewer D.P."/>
            <person name="Talla E."/>
            <person name="Calteau A."/>
            <person name="Cai F."/>
            <person name="Tandeau de Marsac N."/>
            <person name="Rippka R."/>
            <person name="Herdman M."/>
            <person name="Sivonen K."/>
            <person name="Coursin T."/>
            <person name="Laurent T."/>
            <person name="Goodwin L."/>
            <person name="Nolan M."/>
            <person name="Davenport K.W."/>
            <person name="Han C.S."/>
            <person name="Rubin E.M."/>
            <person name="Eisen J.A."/>
            <person name="Woyke T."/>
            <person name="Gugger M."/>
            <person name="Kerfeld C.A."/>
        </authorList>
    </citation>
    <scope>NUCLEOTIDE SEQUENCE [LARGE SCALE GENOMIC DNA]</scope>
    <source>
        <strain evidence="3">ATCC 29140 / PCC 7202</strain>
    </source>
</reference>
<keyword evidence="3" id="KW-1185">Reference proteome</keyword>
<sequence length="586" mass="61829">MVERIDFNATVAEFDRIVNSFGANNGFTNLNDSFGDDGFRDFVDNNSIILNDMNNGGMEGLEPTILVVNTFQDQNDGNASNGLSLRDAIIIAHRNPTQPYIIQLPAGTYNLTIEGNEDFRFQEQVGSSADQQGLEGERQGDSGDSEENGEENNNGDNGDNGEEAEQAPDSVLGLFDNTVLRSGDLDISVRVTIIGEDPNNTIIDASALGDRIFDIKEGGNLILENVTLQNGITQGTFPEGGPVGTRDPDSFLGGAIRVLQNGQLTLNNTIIQENISAWDGFTSPANVNGGAIANLLGTVEINNSIIRNNQSDVNAGAIFNNGAMTINNSAIIGNDANIRTFYVDQVEGGGGIWHQGGSLTILNSTIAQNRALLAGPQPINPSNPRNVAFAGGGGILIDLVNPSDPSQVTIINSTIVDNDAELGSGILSNGDVEGILLRNSIVARNTGSPDIEGFFSVGSAFNLVGNGNGLIVNGVNGNIAGGLNNPVDPLLGAFDQRGFYPLREGSPAINAGNNIFIEEIASIFQEALTDQRGLTRIVNGNVDIGSFEFGADNVQPEENIVTPIETANNIVPVNKGIGQTFFSFFG</sequence>
<name>K9YQV1_CYASC</name>
<protein>
    <submittedName>
        <fullName evidence="2">Polymorphic membrane protein Chlamydia</fullName>
    </submittedName>
</protein>
<organism evidence="2 3">
    <name type="scientific">Cyanobacterium stanieri (strain ATCC 29140 / PCC 7202)</name>
    <dbReference type="NCBI Taxonomy" id="292563"/>
    <lineage>
        <taxon>Bacteria</taxon>
        <taxon>Bacillati</taxon>
        <taxon>Cyanobacteriota</taxon>
        <taxon>Cyanophyceae</taxon>
        <taxon>Oscillatoriophycideae</taxon>
        <taxon>Chroococcales</taxon>
        <taxon>Geminocystaceae</taxon>
        <taxon>Cyanobacterium</taxon>
    </lineage>
</organism>
<accession>K9YQV1</accession>
<dbReference type="eggNOG" id="COG2931">
    <property type="taxonomic scope" value="Bacteria"/>
</dbReference>
<dbReference type="Proteomes" id="UP000010483">
    <property type="component" value="Chromosome"/>
</dbReference>
<feature type="region of interest" description="Disordered" evidence="1">
    <location>
        <begin position="124"/>
        <end position="165"/>
    </location>
</feature>
<evidence type="ECO:0000313" key="3">
    <source>
        <dbReference type="Proteomes" id="UP000010483"/>
    </source>
</evidence>
<evidence type="ECO:0000256" key="1">
    <source>
        <dbReference type="SAM" id="MobiDB-lite"/>
    </source>
</evidence>
<dbReference type="NCBIfam" id="NF041518">
    <property type="entry name" value="choice_anch_Q"/>
    <property type="match status" value="1"/>
</dbReference>
<dbReference type="AlphaFoldDB" id="K9YQV1"/>
<dbReference type="SUPFAM" id="SSF51126">
    <property type="entry name" value="Pectin lyase-like"/>
    <property type="match status" value="1"/>
</dbReference>
<gene>
    <name evidence="2" type="ordered locus">Cyast_2550</name>
</gene>
<dbReference type="InterPro" id="IPR059226">
    <property type="entry name" value="Choice_anch_Q_dom"/>
</dbReference>
<evidence type="ECO:0000313" key="2">
    <source>
        <dbReference type="EMBL" id="AFZ48493.1"/>
    </source>
</evidence>
<proteinExistence type="predicted"/>
<dbReference type="HOGENOM" id="CLU_465193_0_0_3"/>
<dbReference type="EMBL" id="CP003940">
    <property type="protein sequence ID" value="AFZ48493.1"/>
    <property type="molecule type" value="Genomic_DNA"/>
</dbReference>
<dbReference type="BioCyc" id="CSTA292563:G1353-2553-MONOMER"/>
<dbReference type="KEGG" id="csn:Cyast_2550"/>
<dbReference type="InterPro" id="IPR011050">
    <property type="entry name" value="Pectin_lyase_fold/virulence"/>
</dbReference>